<dbReference type="RefSeq" id="WP_011700044.1">
    <property type="nucleotide sequence ID" value="NC_008554.1"/>
</dbReference>
<sequence length="322" mass="33118">MKNDTLTAIDGIRVGHAELDGIPSGCTVVLPGGGAIAGVDVRGGAPGTYGTDAFYPLNLVDQVHGLFFTGGSAFGHNVAGGVRQYLRERNLGFDTGHGLVPIVAGAVIFDLSINRSAVYPDAALGYAACVSASTDPVAEGNTGAGRGATVGKLYGIEQAMAGGVGSACVFAARGVRVGALFVVNAFGDVVDPDNRKILAGTRKDRTRLELVDSDAELMRIEQFQGFPDGQATVVGVVATNVKCNKTQLTKVAQMAHDGMARTVYPAHTMHDGDAIFALSVGEIKGVEVSIVGALAARATAEAIIRAVRNARALDAIPCHSDL</sequence>
<gene>
    <name evidence="2" type="ordered locus">Sfum_3246</name>
</gene>
<dbReference type="EMBL" id="CP000478">
    <property type="protein sequence ID" value="ABK18919.1"/>
    <property type="molecule type" value="Genomic_DNA"/>
</dbReference>
<dbReference type="OrthoDB" id="9808347at2"/>
<dbReference type="InterPro" id="IPR005321">
    <property type="entry name" value="Peptidase_S58_DmpA"/>
</dbReference>
<dbReference type="InParanoid" id="A0LNB7"/>
<evidence type="ECO:0000256" key="1">
    <source>
        <dbReference type="ARBA" id="ARBA00007068"/>
    </source>
</evidence>
<dbReference type="STRING" id="335543.Sfum_3246"/>
<dbReference type="Pfam" id="PF03576">
    <property type="entry name" value="Peptidase_S58"/>
    <property type="match status" value="1"/>
</dbReference>
<comment type="similarity">
    <text evidence="1">Belongs to the peptidase S58 family.</text>
</comment>
<name>A0LNB7_SYNFM</name>
<dbReference type="eggNOG" id="COG3191">
    <property type="taxonomic scope" value="Bacteria"/>
</dbReference>
<dbReference type="SUPFAM" id="SSF56266">
    <property type="entry name" value="DmpA/ArgJ-like"/>
    <property type="match status" value="1"/>
</dbReference>
<dbReference type="GO" id="GO:0004177">
    <property type="term" value="F:aminopeptidase activity"/>
    <property type="evidence" value="ECO:0007669"/>
    <property type="project" value="TreeGrafter"/>
</dbReference>
<protein>
    <submittedName>
        <fullName evidence="2">Peptidase S58, DmpA</fullName>
    </submittedName>
</protein>
<dbReference type="HOGENOM" id="CLU_044458_1_0_7"/>
<dbReference type="Proteomes" id="UP000001784">
    <property type="component" value="Chromosome"/>
</dbReference>
<dbReference type="MEROPS" id="P01.101"/>
<dbReference type="InterPro" id="IPR016117">
    <property type="entry name" value="ArgJ-like_dom_sf"/>
</dbReference>
<keyword evidence="3" id="KW-1185">Reference proteome</keyword>
<dbReference type="PANTHER" id="PTHR36512:SF3">
    <property type="entry name" value="BLR5678 PROTEIN"/>
    <property type="match status" value="1"/>
</dbReference>
<dbReference type="PANTHER" id="PTHR36512">
    <property type="entry name" value="D-AMINOPEPTIDASE"/>
    <property type="match status" value="1"/>
</dbReference>
<dbReference type="AlphaFoldDB" id="A0LNB7"/>
<organism evidence="2 3">
    <name type="scientific">Syntrophobacter fumaroxidans (strain DSM 10017 / MPOB)</name>
    <dbReference type="NCBI Taxonomy" id="335543"/>
    <lineage>
        <taxon>Bacteria</taxon>
        <taxon>Pseudomonadati</taxon>
        <taxon>Thermodesulfobacteriota</taxon>
        <taxon>Syntrophobacteria</taxon>
        <taxon>Syntrophobacterales</taxon>
        <taxon>Syntrophobacteraceae</taxon>
        <taxon>Syntrophobacter</taxon>
    </lineage>
</organism>
<reference evidence="2 3" key="1">
    <citation type="submission" date="2006-10" db="EMBL/GenBank/DDBJ databases">
        <title>Complete sequence of Syntrophobacter fumaroxidans MPOB.</title>
        <authorList>
            <consortium name="US DOE Joint Genome Institute"/>
            <person name="Copeland A."/>
            <person name="Lucas S."/>
            <person name="Lapidus A."/>
            <person name="Barry K."/>
            <person name="Detter J.C."/>
            <person name="Glavina del Rio T."/>
            <person name="Hammon N."/>
            <person name="Israni S."/>
            <person name="Pitluck S."/>
            <person name="Goltsman E.G."/>
            <person name="Martinez M."/>
            <person name="Schmutz J."/>
            <person name="Larimer F."/>
            <person name="Land M."/>
            <person name="Hauser L."/>
            <person name="Kyrpides N."/>
            <person name="Kim E."/>
            <person name="Boone D.R."/>
            <person name="Brockman F."/>
            <person name="Culley D."/>
            <person name="Ferry J."/>
            <person name="Gunsalus R."/>
            <person name="McInerney M.J."/>
            <person name="Morrison M."/>
            <person name="Plugge C."/>
            <person name="Rohlin L."/>
            <person name="Scholten J."/>
            <person name="Sieber J."/>
            <person name="Stams A.J.M."/>
            <person name="Worm P."/>
            <person name="Henstra A.M."/>
            <person name="Richardson P."/>
        </authorList>
    </citation>
    <scope>NUCLEOTIDE SEQUENCE [LARGE SCALE GENOMIC DNA]</scope>
    <source>
        <strain evidence="3">DSM 10017 / MPOB</strain>
    </source>
</reference>
<proteinExistence type="inferred from homology"/>
<dbReference type="CDD" id="cd02252">
    <property type="entry name" value="nylC_like"/>
    <property type="match status" value="1"/>
</dbReference>
<dbReference type="Gene3D" id="3.60.70.12">
    <property type="entry name" value="L-amino peptidase D-ALA esterase/amidase"/>
    <property type="match status" value="1"/>
</dbReference>
<evidence type="ECO:0000313" key="3">
    <source>
        <dbReference type="Proteomes" id="UP000001784"/>
    </source>
</evidence>
<evidence type="ECO:0000313" key="2">
    <source>
        <dbReference type="EMBL" id="ABK18919.1"/>
    </source>
</evidence>
<accession>A0LNB7</accession>
<dbReference type="KEGG" id="sfu:Sfum_3246"/>